<name>A0A4U1BSM5_9GAMM</name>
<dbReference type="EMBL" id="SWCJ01000024">
    <property type="protein sequence ID" value="TKB50026.1"/>
    <property type="molecule type" value="Genomic_DNA"/>
</dbReference>
<gene>
    <name evidence="3" type="ORF">FCL42_04840</name>
    <name evidence="2" type="ORF">FCL42_19770</name>
</gene>
<dbReference type="AlphaFoldDB" id="A0A4U1BSM5"/>
<comment type="caution">
    <text evidence="3">The sequence shown here is derived from an EMBL/GenBank/DDBJ whole genome shotgun (WGS) entry which is preliminary data.</text>
</comment>
<accession>A0A4U1BSM5</accession>
<keyword evidence="4" id="KW-1185">Reference proteome</keyword>
<protein>
    <submittedName>
        <fullName evidence="3">Zinc ribbon domain-containing protein</fullName>
    </submittedName>
</protein>
<dbReference type="EMBL" id="SWCJ01000002">
    <property type="protein sequence ID" value="TKB57603.1"/>
    <property type="molecule type" value="Genomic_DNA"/>
</dbReference>
<reference evidence="3 4" key="1">
    <citation type="submission" date="2019-04" db="EMBL/GenBank/DDBJ databases">
        <authorList>
            <person name="Hwang J.C."/>
        </authorList>
    </citation>
    <scope>NUCLEOTIDE SEQUENCE [LARGE SCALE GENOMIC DNA]</scope>
    <source>
        <strain evidence="3 4">IMCC35002</strain>
    </source>
</reference>
<evidence type="ECO:0000313" key="4">
    <source>
        <dbReference type="Proteomes" id="UP000305675"/>
    </source>
</evidence>
<dbReference type="OrthoDB" id="7597097at2"/>
<feature type="transmembrane region" description="Helical" evidence="1">
    <location>
        <begin position="30"/>
        <end position="48"/>
    </location>
</feature>
<evidence type="ECO:0000313" key="2">
    <source>
        <dbReference type="EMBL" id="TKB50026.1"/>
    </source>
</evidence>
<keyword evidence="1" id="KW-1133">Transmembrane helix</keyword>
<keyword evidence="1" id="KW-0472">Membrane</keyword>
<keyword evidence="1" id="KW-0812">Transmembrane</keyword>
<evidence type="ECO:0000256" key="1">
    <source>
        <dbReference type="SAM" id="Phobius"/>
    </source>
</evidence>
<sequence length="92" mass="9752">MFMIVIWLALAGFVGWYASGKGRPGFLFFIISLILSPLIGLIIAIVIGPNTAVVEKEALSSGSVIKCPSCAELVKSEAKICKHCQSPLTKSA</sequence>
<proteinExistence type="predicted"/>
<organism evidence="3 4">
    <name type="scientific">Ferrimonas aestuarii</name>
    <dbReference type="NCBI Taxonomy" id="2569539"/>
    <lineage>
        <taxon>Bacteria</taxon>
        <taxon>Pseudomonadati</taxon>
        <taxon>Pseudomonadota</taxon>
        <taxon>Gammaproteobacteria</taxon>
        <taxon>Alteromonadales</taxon>
        <taxon>Ferrimonadaceae</taxon>
        <taxon>Ferrimonas</taxon>
    </lineage>
</organism>
<dbReference type="Proteomes" id="UP000305675">
    <property type="component" value="Unassembled WGS sequence"/>
</dbReference>
<evidence type="ECO:0000313" key="3">
    <source>
        <dbReference type="EMBL" id="TKB57603.1"/>
    </source>
</evidence>